<dbReference type="EMBL" id="MTYH01000003">
    <property type="protein sequence ID" value="PNP48658.1"/>
    <property type="molecule type" value="Genomic_DNA"/>
</dbReference>
<evidence type="ECO:0000313" key="5">
    <source>
        <dbReference type="Proteomes" id="UP000236546"/>
    </source>
</evidence>
<dbReference type="EMBL" id="JPDN02000024">
    <property type="protein sequence ID" value="PON24168.1"/>
    <property type="molecule type" value="Genomic_DNA"/>
</dbReference>
<evidence type="ECO:0000313" key="4">
    <source>
        <dbReference type="Proteomes" id="UP000054821"/>
    </source>
</evidence>
<protein>
    <recommendedName>
        <fullName evidence="6">Apple domain-containing protein</fullName>
    </recommendedName>
</protein>
<reference evidence="3 4" key="1">
    <citation type="journal article" date="2016" name="Genome Announc.">
        <title>Draft Whole-Genome Sequence of Trichoderma gamsii T6085, a Promising Biocontrol Agent of Fusarium Head Blight on Wheat.</title>
        <authorList>
            <person name="Baroncelli R."/>
            <person name="Zapparata A."/>
            <person name="Piaggeschi G."/>
            <person name="Sarrocco S."/>
            <person name="Vannacci G."/>
        </authorList>
    </citation>
    <scope>NUCLEOTIDE SEQUENCE [LARGE SCALE GENOMIC DNA]</scope>
    <source>
        <strain evidence="3 4">T6085</strain>
    </source>
</reference>
<feature type="chain" id="PRO_5014528243" description="Apple domain-containing protein" evidence="1">
    <location>
        <begin position="21"/>
        <end position="390"/>
    </location>
</feature>
<reference evidence="3" key="3">
    <citation type="submission" date="2017-08" db="EMBL/GenBank/DDBJ databases">
        <title>Trichoderma gamsii strain T6085, whole genome shotgun sequencing project.</title>
        <authorList>
            <person name="Baroncelli R."/>
        </authorList>
    </citation>
    <scope>NUCLEOTIDE SEQUENCE</scope>
    <source>
        <strain evidence="3">T6085</strain>
    </source>
</reference>
<dbReference type="GeneID" id="29984472"/>
<dbReference type="Proteomes" id="UP000054821">
    <property type="component" value="Unassembled WGS sequence"/>
</dbReference>
<evidence type="ECO:0000313" key="3">
    <source>
        <dbReference type="EMBL" id="PON24168.1"/>
    </source>
</evidence>
<dbReference type="Gene3D" id="3.50.4.10">
    <property type="entry name" value="Hepatocyte Growth Factor"/>
    <property type="match status" value="1"/>
</dbReference>
<sequence>MKTALQVLAVLPFLATSVVATNPVTTCRTELGTKSTNHVSTVTKTSTSSHQPTTTLTIRPTVTSYVGLWYTVTGFATKTKTVTDKTVTDTFSTTSTVFAVETDTITATVTTTTTNTDTTSSTSTTVVPTTAGFRNIQDTVNSDTLNRRALDHPHPPRAQVKKPQGLKASMYPTKVDCTKILPNTKTKTVQSTVHPVTETIFYWRETTKTSTLTSTKTVVPADVSSTVTSTYTSSVTTFTTTFETSTVTASTTTTAIIPGPTVYDACSNLNTFGPNFSNNGKRYYAVNVANNGPGVGSDFNTVADGASTATDCCNACQQFGTCETFIFRPRNRNCFLLYHPGETCASQSNHPNFILSIAGSDTGEGYVVGNGNCGYTYSGNSDGTVFPAYQ</sequence>
<name>A0A0W7VSS1_9HYPO</name>
<evidence type="ECO:0000313" key="2">
    <source>
        <dbReference type="EMBL" id="PNP48658.1"/>
    </source>
</evidence>
<dbReference type="Proteomes" id="UP000236546">
    <property type="component" value="Unassembled WGS sequence"/>
</dbReference>
<gene>
    <name evidence="3" type="ORF">TGAM01_v206856</name>
    <name evidence="2" type="ORF">TGAMA5MH_00349</name>
</gene>
<proteinExistence type="predicted"/>
<reference evidence="2 5" key="2">
    <citation type="submission" date="2017-02" db="EMBL/GenBank/DDBJ databases">
        <title>Genomes of Trichoderma spp. with biocontrol activity.</title>
        <authorList>
            <person name="Gardiner D."/>
            <person name="Kazan K."/>
            <person name="Vos C."/>
            <person name="Harvey P."/>
        </authorList>
    </citation>
    <scope>NUCLEOTIDE SEQUENCE [LARGE SCALE GENOMIC DNA]</scope>
    <source>
        <strain evidence="2 5">A5MH</strain>
    </source>
</reference>
<evidence type="ECO:0000256" key="1">
    <source>
        <dbReference type="SAM" id="SignalP"/>
    </source>
</evidence>
<organism evidence="2 5">
    <name type="scientific">Trichoderma gamsii</name>
    <dbReference type="NCBI Taxonomy" id="398673"/>
    <lineage>
        <taxon>Eukaryota</taxon>
        <taxon>Fungi</taxon>
        <taxon>Dikarya</taxon>
        <taxon>Ascomycota</taxon>
        <taxon>Pezizomycotina</taxon>
        <taxon>Sordariomycetes</taxon>
        <taxon>Hypocreomycetidae</taxon>
        <taxon>Hypocreales</taxon>
        <taxon>Hypocreaceae</taxon>
        <taxon>Trichoderma</taxon>
    </lineage>
</organism>
<dbReference type="STRING" id="398673.A0A0W7VSS1"/>
<evidence type="ECO:0008006" key="6">
    <source>
        <dbReference type="Google" id="ProtNLM"/>
    </source>
</evidence>
<comment type="caution">
    <text evidence="2">The sequence shown here is derived from an EMBL/GenBank/DDBJ whole genome shotgun (WGS) entry which is preliminary data.</text>
</comment>
<feature type="signal peptide" evidence="1">
    <location>
        <begin position="1"/>
        <end position="20"/>
    </location>
</feature>
<dbReference type="OrthoDB" id="4899074at2759"/>
<keyword evidence="1" id="KW-0732">Signal</keyword>
<accession>A0A0W7VSS1</accession>
<dbReference type="AlphaFoldDB" id="A0A0W7VSS1"/>
<keyword evidence="4" id="KW-1185">Reference proteome</keyword>
<dbReference type="RefSeq" id="XP_018662504.1">
    <property type="nucleotide sequence ID" value="XM_018804389.1"/>
</dbReference>